<dbReference type="SMART" id="SM00363">
    <property type="entry name" value="S4"/>
    <property type="match status" value="1"/>
</dbReference>
<dbReference type="InterPro" id="IPR040591">
    <property type="entry name" value="RqcP2_RBD"/>
</dbReference>
<dbReference type="InterPro" id="IPR002942">
    <property type="entry name" value="S4_RNA-bd"/>
</dbReference>
<reference evidence="2" key="1">
    <citation type="submission" date="2019-03" db="EMBL/GenBank/DDBJ databases">
        <authorList>
            <person name="Hao L."/>
        </authorList>
    </citation>
    <scope>NUCLEOTIDE SEQUENCE</scope>
</reference>
<dbReference type="Pfam" id="PF01479">
    <property type="entry name" value="S4"/>
    <property type="match status" value="1"/>
</dbReference>
<dbReference type="InterPro" id="IPR012677">
    <property type="entry name" value="Nucleotide-bd_a/b_plait_sf"/>
</dbReference>
<dbReference type="CDD" id="cd00165">
    <property type="entry name" value="S4"/>
    <property type="match status" value="1"/>
</dbReference>
<evidence type="ECO:0000259" key="1">
    <source>
        <dbReference type="SMART" id="SM00363"/>
    </source>
</evidence>
<dbReference type="SUPFAM" id="SSF55174">
    <property type="entry name" value="Alpha-L RNA-binding motif"/>
    <property type="match status" value="1"/>
</dbReference>
<evidence type="ECO:0000313" key="2">
    <source>
        <dbReference type="EMBL" id="VFU16304.1"/>
    </source>
</evidence>
<protein>
    <submittedName>
        <fullName evidence="2">RNA-binding protein YlmH, contains S4-like domain</fullName>
    </submittedName>
</protein>
<name>A0A485M3Y1_9ZZZZ</name>
<dbReference type="Gene3D" id="3.30.70.330">
    <property type="match status" value="1"/>
</dbReference>
<dbReference type="InterPro" id="IPR036986">
    <property type="entry name" value="S4_RNA-bd_sf"/>
</dbReference>
<sequence length="239" mass="25345">MDLGEAVLTSGVTQLTGFYDPYRAGLIISLSKALPGLAATPAGGYKGAERVCLALHPVGVEPLWTDYDFALIAIKGNFERAGVKYRDVQGALMGLGLKREKFGDIRLSDGEAQVVTTGDVAPYVAANLNKVGRVRVVVEITTCEGLRPPEHPFKEIKATVSSLRLDSVAAACFSTSRSKIVRDIEAEQLSVNWQVCSDPATPVGEGDTISARGRGRAVVAGVKGPLKSGRMGVVINKYV</sequence>
<dbReference type="Pfam" id="PF17774">
    <property type="entry name" value="YlmH_RBD"/>
    <property type="match status" value="1"/>
</dbReference>
<accession>A0A485M3Y1</accession>
<dbReference type="AlphaFoldDB" id="A0A485M3Y1"/>
<dbReference type="Gene3D" id="3.30.1370.160">
    <property type="match status" value="1"/>
</dbReference>
<dbReference type="EMBL" id="CAADRN010000263">
    <property type="protein sequence ID" value="VFU16304.1"/>
    <property type="molecule type" value="Genomic_DNA"/>
</dbReference>
<proteinExistence type="predicted"/>
<dbReference type="GO" id="GO:0003723">
    <property type="term" value="F:RNA binding"/>
    <property type="evidence" value="ECO:0007669"/>
    <property type="project" value="InterPro"/>
</dbReference>
<gene>
    <name evidence="2" type="ORF">SCFA_3350011</name>
</gene>
<dbReference type="Gene3D" id="3.10.290.10">
    <property type="entry name" value="RNA-binding S4 domain"/>
    <property type="match status" value="1"/>
</dbReference>
<organism evidence="2">
    <name type="scientific">anaerobic digester metagenome</name>
    <dbReference type="NCBI Taxonomy" id="1263854"/>
    <lineage>
        <taxon>unclassified sequences</taxon>
        <taxon>metagenomes</taxon>
        <taxon>ecological metagenomes</taxon>
    </lineage>
</organism>
<dbReference type="PROSITE" id="PS50889">
    <property type="entry name" value="S4"/>
    <property type="match status" value="1"/>
</dbReference>
<feature type="domain" description="RNA-binding S4" evidence="1">
    <location>
        <begin position="163"/>
        <end position="220"/>
    </location>
</feature>